<dbReference type="HAMAP" id="MF_00252">
    <property type="entry name" value="Lys_tRNA_synth_class2"/>
    <property type="match status" value="1"/>
</dbReference>
<dbReference type="SUPFAM" id="SSF50249">
    <property type="entry name" value="Nucleic acid-binding proteins"/>
    <property type="match status" value="1"/>
</dbReference>
<dbReference type="EMBL" id="GL882887">
    <property type="protein sequence ID" value="EGF79130.1"/>
    <property type="molecule type" value="Genomic_DNA"/>
</dbReference>
<evidence type="ECO:0000256" key="3">
    <source>
        <dbReference type="ARBA" id="ARBA00011738"/>
    </source>
</evidence>
<evidence type="ECO:0000256" key="4">
    <source>
        <dbReference type="ARBA" id="ARBA00022490"/>
    </source>
</evidence>
<dbReference type="Gene3D" id="3.30.930.10">
    <property type="entry name" value="Bira Bifunctional Protein, Domain 2"/>
    <property type="match status" value="1"/>
</dbReference>
<dbReference type="RefSeq" id="XP_006680586.1">
    <property type="nucleotide sequence ID" value="XM_006680523.1"/>
</dbReference>
<keyword evidence="9" id="KW-0030">Aminoacyl-tRNA synthetase</keyword>
<dbReference type="Pfam" id="PF01336">
    <property type="entry name" value="tRNA_anti-codon"/>
    <property type="match status" value="1"/>
</dbReference>
<gene>
    <name evidence="13" type="ORF">BATDEDRAFT_90127</name>
</gene>
<dbReference type="PROSITE" id="PS50862">
    <property type="entry name" value="AA_TRNA_LIGASE_II"/>
    <property type="match status" value="1"/>
</dbReference>
<keyword evidence="7" id="KW-0067">ATP-binding</keyword>
<dbReference type="HOGENOM" id="CLU_008255_6_0_1"/>
<dbReference type="NCBIfam" id="NF001756">
    <property type="entry name" value="PRK00484.1"/>
    <property type="match status" value="1"/>
</dbReference>
<proteinExistence type="inferred from homology"/>
<evidence type="ECO:0000313" key="13">
    <source>
        <dbReference type="EMBL" id="EGF79130.1"/>
    </source>
</evidence>
<evidence type="ECO:0000256" key="6">
    <source>
        <dbReference type="ARBA" id="ARBA00022741"/>
    </source>
</evidence>
<dbReference type="PRINTS" id="PR00982">
    <property type="entry name" value="TRNASYNTHLYS"/>
</dbReference>
<dbReference type="InterPro" id="IPR044136">
    <property type="entry name" value="Lys-tRNA-ligase_II_N"/>
</dbReference>
<dbReference type="InterPro" id="IPR006195">
    <property type="entry name" value="aa-tRNA-synth_II"/>
</dbReference>
<dbReference type="PANTHER" id="PTHR42918">
    <property type="entry name" value="LYSYL-TRNA SYNTHETASE"/>
    <property type="match status" value="1"/>
</dbReference>
<evidence type="ECO:0000256" key="8">
    <source>
        <dbReference type="ARBA" id="ARBA00022917"/>
    </source>
</evidence>
<dbReference type="OMA" id="MQERHVD"/>
<dbReference type="InParanoid" id="F4P7H1"/>
<dbReference type="PANTHER" id="PTHR42918:SF5">
    <property type="entry name" value="LYSINE--TRNA LIGASE, MITOCHONDRIAL"/>
    <property type="match status" value="1"/>
</dbReference>
<dbReference type="AlphaFoldDB" id="F4P7H1"/>
<dbReference type="CDD" id="cd04322">
    <property type="entry name" value="LysRS_N"/>
    <property type="match status" value="1"/>
</dbReference>
<evidence type="ECO:0000313" key="14">
    <source>
        <dbReference type="Proteomes" id="UP000007241"/>
    </source>
</evidence>
<dbReference type="SUPFAM" id="SSF55681">
    <property type="entry name" value="Class II aaRS and biotin synthetases"/>
    <property type="match status" value="1"/>
</dbReference>
<dbReference type="InterPro" id="IPR004364">
    <property type="entry name" value="Aa-tRNA-synt_II"/>
</dbReference>
<dbReference type="Gene3D" id="2.40.50.140">
    <property type="entry name" value="Nucleic acid-binding proteins"/>
    <property type="match status" value="1"/>
</dbReference>
<dbReference type="FunFam" id="3.30.930.10:FF:000238">
    <property type="entry name" value="Lysine--tRNA ligase"/>
    <property type="match status" value="1"/>
</dbReference>
<evidence type="ECO:0000256" key="7">
    <source>
        <dbReference type="ARBA" id="ARBA00022840"/>
    </source>
</evidence>
<protein>
    <recommendedName>
        <fullName evidence="11">Lysine--tRNA ligase</fullName>
        <ecNumber evidence="11">6.1.1.6</ecNumber>
    </recommendedName>
    <alternativeName>
        <fullName evidence="11">Lysyl-tRNA synthetase</fullName>
    </alternativeName>
</protein>
<evidence type="ECO:0000256" key="1">
    <source>
        <dbReference type="ARBA" id="ARBA00004496"/>
    </source>
</evidence>
<evidence type="ECO:0000256" key="11">
    <source>
        <dbReference type="RuleBase" id="RU003748"/>
    </source>
</evidence>
<dbReference type="GO" id="GO:0004824">
    <property type="term" value="F:lysine-tRNA ligase activity"/>
    <property type="evidence" value="ECO:0000318"/>
    <property type="project" value="GO_Central"/>
</dbReference>
<dbReference type="InterPro" id="IPR018149">
    <property type="entry name" value="Lys-tRNA-synth_II_C"/>
</dbReference>
<dbReference type="InterPro" id="IPR002313">
    <property type="entry name" value="Lys-tRNA-ligase_II"/>
</dbReference>
<dbReference type="GeneID" id="18243758"/>
<reference evidence="13 14" key="1">
    <citation type="submission" date="2009-12" db="EMBL/GenBank/DDBJ databases">
        <title>The draft genome of Batrachochytrium dendrobatidis.</title>
        <authorList>
            <consortium name="US DOE Joint Genome Institute (JGI-PGF)"/>
            <person name="Kuo A."/>
            <person name="Salamov A."/>
            <person name="Schmutz J."/>
            <person name="Lucas S."/>
            <person name="Pitluck S."/>
            <person name="Rosenblum E."/>
            <person name="Stajich J."/>
            <person name="Eisen M."/>
            <person name="Grigoriev I.V."/>
        </authorList>
    </citation>
    <scope>NUCLEOTIDE SEQUENCE [LARGE SCALE GENOMIC DNA]</scope>
    <source>
        <strain evidence="14">JAM81 / FGSC 10211</strain>
    </source>
</reference>
<evidence type="ECO:0000259" key="12">
    <source>
        <dbReference type="PROSITE" id="PS50862"/>
    </source>
</evidence>
<feature type="domain" description="Aminoacyl-transfer RNA synthetases class-II family profile" evidence="12">
    <location>
        <begin position="173"/>
        <end position="495"/>
    </location>
</feature>
<keyword evidence="4" id="KW-0963">Cytoplasm</keyword>
<dbReference type="InterPro" id="IPR045864">
    <property type="entry name" value="aa-tRNA-synth_II/BPL/LPL"/>
</dbReference>
<dbReference type="OrthoDB" id="21243at2759"/>
<comment type="subunit">
    <text evidence="3">Homodimer.</text>
</comment>
<evidence type="ECO:0000256" key="10">
    <source>
        <dbReference type="ARBA" id="ARBA00048573"/>
    </source>
</evidence>
<comment type="subcellular location">
    <subcellularLocation>
        <location evidence="1">Cytoplasm</location>
    </subcellularLocation>
</comment>
<dbReference type="NCBIfam" id="TIGR00499">
    <property type="entry name" value="lysS_bact"/>
    <property type="match status" value="1"/>
</dbReference>
<name>F4P7H1_BATDJ</name>
<dbReference type="STRING" id="684364.F4P7H1"/>
<dbReference type="InterPro" id="IPR012340">
    <property type="entry name" value="NA-bd_OB-fold"/>
</dbReference>
<dbReference type="Pfam" id="PF00152">
    <property type="entry name" value="tRNA-synt_2"/>
    <property type="match status" value="1"/>
</dbReference>
<comment type="similarity">
    <text evidence="2">Belongs to the class-II aminoacyl-tRNA synthetase family.</text>
</comment>
<keyword evidence="5" id="KW-0436">Ligase</keyword>
<dbReference type="GO" id="GO:0005737">
    <property type="term" value="C:cytoplasm"/>
    <property type="evidence" value="ECO:0000318"/>
    <property type="project" value="GO_Central"/>
</dbReference>
<sequence length="508" mass="57718">MKLKSLANLTEPIYPSTVSSSNLYSQSEFIAEFDSICQSGMWLDESHTSAIVGRIVLRRDASKNLIFLVIERDGIQVQAVMNKQHWPSTFGENHFQILSGAIGLGDIIYVKGVPGRTKSGQLSIRATCLKMLSPCLHIYPKKHVLLEDENIRYRQRYLDMLVHRSTVDLFLKRSKIIRTIRSFFDTREFVEIETPVLSLMAGGANAKPFTTRMDVMNLDLQMRIAPELYLKQLVIGGIDRVYEIGKQFRNEGIDKTHNPEFTTCEFYMAYGTFDQAMELTENLFRDVATKVNGSTIVEWETADGQIHQIDFSQPFKRIEIIPELEKALGVTLPNVNDQSSMETLLQLCNERNIVVQKPFTLPRILDKLISELIEPKCIDPTFVVGHPVCMSPLAKSGENPELADRFELFVGTKELANAYMELNDPAEQRRRFASQRMARDQGDVEAQPMDESFCLALEYALPPTVGWGLGIDRFCMLMTGTKRIKELIAFPILKPLEHNTEPSVNQPK</sequence>
<accession>F4P7H1</accession>
<dbReference type="EC" id="6.1.1.6" evidence="11"/>
<dbReference type="GO" id="GO:0006430">
    <property type="term" value="P:lysyl-tRNA aminoacylation"/>
    <property type="evidence" value="ECO:0000318"/>
    <property type="project" value="GO_Central"/>
</dbReference>
<keyword evidence="8" id="KW-0648">Protein biosynthesis</keyword>
<dbReference type="InterPro" id="IPR004365">
    <property type="entry name" value="NA-bd_OB_tRNA"/>
</dbReference>
<organism evidence="13 14">
    <name type="scientific">Batrachochytrium dendrobatidis (strain JAM81 / FGSC 10211)</name>
    <name type="common">Frog chytrid fungus</name>
    <dbReference type="NCBI Taxonomy" id="684364"/>
    <lineage>
        <taxon>Eukaryota</taxon>
        <taxon>Fungi</taxon>
        <taxon>Fungi incertae sedis</taxon>
        <taxon>Chytridiomycota</taxon>
        <taxon>Chytridiomycota incertae sedis</taxon>
        <taxon>Chytridiomycetes</taxon>
        <taxon>Rhizophydiales</taxon>
        <taxon>Rhizophydiales incertae sedis</taxon>
        <taxon>Batrachochytrium</taxon>
    </lineage>
</organism>
<dbReference type="GO" id="GO:0005524">
    <property type="term" value="F:ATP binding"/>
    <property type="evidence" value="ECO:0007669"/>
    <property type="project" value="UniProtKB-KW"/>
</dbReference>
<dbReference type="GO" id="GO:0000049">
    <property type="term" value="F:tRNA binding"/>
    <property type="evidence" value="ECO:0000318"/>
    <property type="project" value="GO_Central"/>
</dbReference>
<evidence type="ECO:0000256" key="9">
    <source>
        <dbReference type="ARBA" id="ARBA00023146"/>
    </source>
</evidence>
<comment type="catalytic activity">
    <reaction evidence="10 11">
        <text>tRNA(Lys) + L-lysine + ATP = L-lysyl-tRNA(Lys) + AMP + diphosphate</text>
        <dbReference type="Rhea" id="RHEA:20792"/>
        <dbReference type="Rhea" id="RHEA-COMP:9696"/>
        <dbReference type="Rhea" id="RHEA-COMP:9697"/>
        <dbReference type="ChEBI" id="CHEBI:30616"/>
        <dbReference type="ChEBI" id="CHEBI:32551"/>
        <dbReference type="ChEBI" id="CHEBI:33019"/>
        <dbReference type="ChEBI" id="CHEBI:78442"/>
        <dbReference type="ChEBI" id="CHEBI:78529"/>
        <dbReference type="ChEBI" id="CHEBI:456215"/>
        <dbReference type="EC" id="6.1.1.6"/>
    </reaction>
</comment>
<evidence type="ECO:0000256" key="2">
    <source>
        <dbReference type="ARBA" id="ARBA00008226"/>
    </source>
</evidence>
<keyword evidence="14" id="KW-1185">Reference proteome</keyword>
<evidence type="ECO:0000256" key="5">
    <source>
        <dbReference type="ARBA" id="ARBA00022598"/>
    </source>
</evidence>
<keyword evidence="6" id="KW-0547">Nucleotide-binding</keyword>
<dbReference type="CDD" id="cd00775">
    <property type="entry name" value="LysRS_core"/>
    <property type="match status" value="1"/>
</dbReference>
<dbReference type="Proteomes" id="UP000007241">
    <property type="component" value="Unassembled WGS sequence"/>
</dbReference>